<dbReference type="Proteomes" id="UP001165740">
    <property type="component" value="Chromosome 8"/>
</dbReference>
<dbReference type="AlphaFoldDB" id="A0A9W3B617"/>
<protein>
    <submittedName>
        <fullName evidence="5 6">Coiled-coil domain-containing protein 138-like isoform X1</fullName>
    </submittedName>
</protein>
<dbReference type="RefSeq" id="XP_055894921.1">
    <property type="nucleotide sequence ID" value="XM_056038946.1"/>
</dbReference>
<dbReference type="PANTHER" id="PTHR34523">
    <property type="entry name" value="COILED-COIL DOMAIN-CONTAINING PROTEIN 138"/>
    <property type="match status" value="1"/>
</dbReference>
<evidence type="ECO:0000313" key="7">
    <source>
        <dbReference type="RefSeq" id="XP_055894921.1"/>
    </source>
</evidence>
<dbReference type="GeneID" id="106068117"/>
<dbReference type="InterPro" id="IPR048750">
    <property type="entry name" value="CCDC138_C"/>
</dbReference>
<name>A0A9W3B617_BIOGL</name>
<feature type="domain" description="Coiled-coil-domain-containing protein 138 coiled-coil" evidence="3">
    <location>
        <begin position="110"/>
        <end position="164"/>
    </location>
</feature>
<dbReference type="InterPro" id="IPR038798">
    <property type="entry name" value="CCDC138"/>
</dbReference>
<evidence type="ECO:0000259" key="3">
    <source>
        <dbReference type="Pfam" id="PF21037"/>
    </source>
</evidence>
<keyword evidence="1" id="KW-0175">Coiled coil</keyword>
<accession>A0A9W3B617</accession>
<organism evidence="4 7">
    <name type="scientific">Biomphalaria glabrata</name>
    <name type="common">Bloodfluke planorb</name>
    <name type="synonym">Freshwater snail</name>
    <dbReference type="NCBI Taxonomy" id="6526"/>
    <lineage>
        <taxon>Eukaryota</taxon>
        <taxon>Metazoa</taxon>
        <taxon>Spiralia</taxon>
        <taxon>Lophotrochozoa</taxon>
        <taxon>Mollusca</taxon>
        <taxon>Gastropoda</taxon>
        <taxon>Heterobranchia</taxon>
        <taxon>Euthyneura</taxon>
        <taxon>Panpulmonata</taxon>
        <taxon>Hygrophila</taxon>
        <taxon>Lymnaeoidea</taxon>
        <taxon>Planorbidae</taxon>
        <taxon>Biomphalaria</taxon>
    </lineage>
</organism>
<evidence type="ECO:0000313" key="6">
    <source>
        <dbReference type="RefSeq" id="XP_055894920.1"/>
    </source>
</evidence>
<dbReference type="PANTHER" id="PTHR34523:SF1">
    <property type="entry name" value="COILED-COIL DOMAIN-CONTAINING PROTEIN 138"/>
    <property type="match status" value="1"/>
</dbReference>
<dbReference type="OMA" id="SCSNETW"/>
<dbReference type="Pfam" id="PF21037">
    <property type="entry name" value="CCDC138_cc"/>
    <property type="match status" value="1"/>
</dbReference>
<sequence>MKQATRFHKTRSHGMSNMPVIEDDTAEISKEEMKEIYRELQAISDKLREENNILHEREAKLKERERMLTISQESLQTVTDHQMRSKISALEEKFGSEIVQLEQTLKEKLKENKRLKENFETMKQANDALKKEIEVLTLRNSKLEKMSNSLQARFVNLQRKQEYDLKLKESDTMKVTTEISSNQQSRENTSQKLGEKLENKILKNNTPQNKQSVVQVYSTTVSILFDWICEAHLRQSLTELPIKPVETYKSLPFIQDKVVKILPNLVDILRDNSSNIHCGLPCLQFIYWSLLHLDQGQSPLSLNMSTTTRRIGEEIYYPKSSKVPDVEKMIGSSATLNEKIKEPLFMRSTNNHIRLLSTLIVLKTLSRADVIAQAFNMLKLELKSEHAKELFLYYQATNVILNYLKPIHKAFTSVAMEILLQMATDSPFQQMFFESCSNENFFRSAALLIRTPLPDIKVMERLSIILQKLSKLKSNRRFFETYTIVAIIQEMLVSGGNENAFLNLNLKSILHNLKIPAKTLF</sequence>
<dbReference type="RefSeq" id="XP_055894922.1">
    <property type="nucleotide sequence ID" value="XM_056038947.1"/>
</dbReference>
<evidence type="ECO:0000313" key="5">
    <source>
        <dbReference type="RefSeq" id="XP_055894919.1"/>
    </source>
</evidence>
<reference evidence="5 6" key="1">
    <citation type="submission" date="2025-04" db="UniProtKB">
        <authorList>
            <consortium name="RefSeq"/>
        </authorList>
    </citation>
    <scope>IDENTIFICATION</scope>
</reference>
<gene>
    <name evidence="5 6 7 8" type="primary">LOC106068117</name>
</gene>
<feature type="coiled-coil region" evidence="1">
    <location>
        <begin position="98"/>
        <end position="160"/>
    </location>
</feature>
<dbReference type="RefSeq" id="XP_055894919.1">
    <property type="nucleotide sequence ID" value="XM_056038944.1"/>
</dbReference>
<dbReference type="InterPro" id="IPR048751">
    <property type="entry name" value="CCDC138_CC"/>
</dbReference>
<dbReference type="RefSeq" id="XP_055894920.1">
    <property type="nucleotide sequence ID" value="XM_056038945.1"/>
</dbReference>
<dbReference type="OrthoDB" id="2161164at2759"/>
<keyword evidence="4" id="KW-1185">Reference proteome</keyword>
<evidence type="ECO:0000259" key="2">
    <source>
        <dbReference type="Pfam" id="PF21035"/>
    </source>
</evidence>
<proteinExistence type="predicted"/>
<feature type="domain" description="Coiled-coil" evidence="2">
    <location>
        <begin position="224"/>
        <end position="513"/>
    </location>
</feature>
<feature type="coiled-coil region" evidence="1">
    <location>
        <begin position="26"/>
        <end position="64"/>
    </location>
</feature>
<evidence type="ECO:0000256" key="1">
    <source>
        <dbReference type="SAM" id="Coils"/>
    </source>
</evidence>
<evidence type="ECO:0000313" key="8">
    <source>
        <dbReference type="RefSeq" id="XP_055894922.1"/>
    </source>
</evidence>
<evidence type="ECO:0000313" key="4">
    <source>
        <dbReference type="Proteomes" id="UP001165740"/>
    </source>
</evidence>
<dbReference type="Pfam" id="PF21035">
    <property type="entry name" value="CCDC138_C"/>
    <property type="match status" value="1"/>
</dbReference>